<evidence type="ECO:0000313" key="2">
    <source>
        <dbReference type="EMBL" id="MET8437530.1"/>
    </source>
</evidence>
<comment type="caution">
    <text evidence="2">The sequence shown here is derived from an EMBL/GenBank/DDBJ whole genome shotgun (WGS) entry which is preliminary data.</text>
</comment>
<name>A0ABV2UI51_9ACTN</name>
<evidence type="ECO:0000256" key="1">
    <source>
        <dbReference type="SAM" id="MobiDB-lite"/>
    </source>
</evidence>
<evidence type="ECO:0000313" key="3">
    <source>
        <dbReference type="Proteomes" id="UP001550044"/>
    </source>
</evidence>
<accession>A0ABV2UI51</accession>
<dbReference type="EMBL" id="JBEXIP010000039">
    <property type="protein sequence ID" value="MET8437530.1"/>
    <property type="molecule type" value="Genomic_DNA"/>
</dbReference>
<feature type="region of interest" description="Disordered" evidence="1">
    <location>
        <begin position="47"/>
        <end position="111"/>
    </location>
</feature>
<keyword evidence="3" id="KW-1185">Reference proteome</keyword>
<dbReference type="RefSeq" id="WP_356712214.1">
    <property type="nucleotide sequence ID" value="NZ_JBEXIP010000039.1"/>
</dbReference>
<proteinExistence type="predicted"/>
<reference evidence="2 3" key="1">
    <citation type="submission" date="2024-06" db="EMBL/GenBank/DDBJ databases">
        <title>The Natural Products Discovery Center: Release of the First 8490 Sequenced Strains for Exploring Actinobacteria Biosynthetic Diversity.</title>
        <authorList>
            <person name="Kalkreuter E."/>
            <person name="Kautsar S.A."/>
            <person name="Yang D."/>
            <person name="Bader C.D."/>
            <person name="Teijaro C.N."/>
            <person name="Fluegel L."/>
            <person name="Davis C.M."/>
            <person name="Simpson J.R."/>
            <person name="Lauterbach L."/>
            <person name="Steele A.D."/>
            <person name="Gui C."/>
            <person name="Meng S."/>
            <person name="Li G."/>
            <person name="Viehrig K."/>
            <person name="Ye F."/>
            <person name="Su P."/>
            <person name="Kiefer A.F."/>
            <person name="Nichols A."/>
            <person name="Cepeda A.J."/>
            <person name="Yan W."/>
            <person name="Fan B."/>
            <person name="Jiang Y."/>
            <person name="Adhikari A."/>
            <person name="Zheng C.-J."/>
            <person name="Schuster L."/>
            <person name="Cowan T.M."/>
            <person name="Smanski M.J."/>
            <person name="Chevrette M.G."/>
            <person name="De Carvalho L.P.S."/>
            <person name="Shen B."/>
        </authorList>
    </citation>
    <scope>NUCLEOTIDE SEQUENCE [LARGE SCALE GENOMIC DNA]</scope>
    <source>
        <strain evidence="2 3">NPDC005137</strain>
    </source>
</reference>
<sequence>MLTRSASYPDREIAQWATQQVVTANEQVIHRCLAQNTRARLTVEAAWPSHEERPPHAGGWQDQGSPDSGARYATDWKATGCSPSPQGNWPVKGSQMRARATHWPQAVRQRP</sequence>
<protein>
    <submittedName>
        <fullName evidence="2">Uncharacterized protein</fullName>
    </submittedName>
</protein>
<organism evidence="2 3">
    <name type="scientific">Streptomyces sp. 900116325</name>
    <dbReference type="NCBI Taxonomy" id="3154295"/>
    <lineage>
        <taxon>Bacteria</taxon>
        <taxon>Bacillati</taxon>
        <taxon>Actinomycetota</taxon>
        <taxon>Actinomycetes</taxon>
        <taxon>Kitasatosporales</taxon>
        <taxon>Streptomycetaceae</taxon>
        <taxon>Streptomyces</taxon>
    </lineage>
</organism>
<dbReference type="Proteomes" id="UP001550044">
    <property type="component" value="Unassembled WGS sequence"/>
</dbReference>
<gene>
    <name evidence="2" type="ORF">ABZV61_33200</name>
</gene>